<keyword evidence="9" id="KW-0326">Glycosidase</keyword>
<evidence type="ECO:0000256" key="1">
    <source>
        <dbReference type="ARBA" id="ARBA00011738"/>
    </source>
</evidence>
<feature type="binding site" evidence="6">
    <location>
        <position position="830"/>
    </location>
    <ligand>
        <name>alpha-maltose 1-phosphate</name>
        <dbReference type="ChEBI" id="CHEBI:63576"/>
    </ligand>
</feature>
<feature type="binding site" evidence="6">
    <location>
        <begin position="973"/>
        <end position="974"/>
    </location>
    <ligand>
        <name>alpha-maltose 1-phosphate</name>
        <dbReference type="ChEBI" id="CHEBI:63576"/>
    </ligand>
</feature>
<dbReference type="SUPFAM" id="SSF51445">
    <property type="entry name" value="(Trans)glycosidases"/>
    <property type="match status" value="2"/>
</dbReference>
<keyword evidence="2 6" id="KW-0328">Glycosyltransferase</keyword>
<name>A0ABN4TZ21_9BURK</name>
<dbReference type="InterPro" id="IPR013783">
    <property type="entry name" value="Ig-like_fold"/>
</dbReference>
<dbReference type="InterPro" id="IPR013780">
    <property type="entry name" value="Glyco_hydro_b"/>
</dbReference>
<dbReference type="EMBL" id="CP017755">
    <property type="protein sequence ID" value="AOZ09964.1"/>
    <property type="molecule type" value="Genomic_DNA"/>
</dbReference>
<feature type="domain" description="Glycosyl hydrolase family 13 catalytic" evidence="8">
    <location>
        <begin position="648"/>
        <end position="998"/>
    </location>
</feature>
<keyword evidence="3 6" id="KW-0808">Transferase</keyword>
<feature type="binding site" evidence="6">
    <location>
        <position position="791"/>
    </location>
    <ligand>
        <name>alpha-maltose 1-phosphate</name>
        <dbReference type="ChEBI" id="CHEBI:63576"/>
    </ligand>
</feature>
<gene>
    <name evidence="6" type="primary">glgE</name>
    <name evidence="9" type="ORF">BKK80_30300</name>
</gene>
<keyword evidence="9" id="KW-0378">Hydrolase</keyword>
<comment type="catalytic activity">
    <reaction evidence="5 6">
        <text>alpha-maltose 1-phosphate + [(1-&gt;4)-alpha-D-glucosyl](n) = [(1-&gt;4)-alpha-D-glucosyl](n+2) + phosphate</text>
        <dbReference type="Rhea" id="RHEA:42692"/>
        <dbReference type="Rhea" id="RHEA-COMP:9584"/>
        <dbReference type="Rhea" id="RHEA-COMP:10183"/>
        <dbReference type="ChEBI" id="CHEBI:15444"/>
        <dbReference type="ChEBI" id="CHEBI:43474"/>
        <dbReference type="ChEBI" id="CHEBI:63576"/>
        <dbReference type="EC" id="2.4.99.16"/>
    </reaction>
</comment>
<evidence type="ECO:0000256" key="7">
    <source>
        <dbReference type="SAM" id="MobiDB-lite"/>
    </source>
</evidence>
<evidence type="ECO:0000256" key="3">
    <source>
        <dbReference type="ARBA" id="ARBA00022679"/>
    </source>
</evidence>
<dbReference type="Gene3D" id="3.20.20.80">
    <property type="entry name" value="Glycosidases"/>
    <property type="match status" value="2"/>
</dbReference>
<sequence>MRICKLDLTSATEPDALSNELRRIAALGFSHVLCSGWPAPLADDRDALGATAALCAACERTRLSLLLDLSLDRCPVQQTRIDPDWIDRAATASAPHETDSHLPGARLRWHDAGVAEALSGWWAAQLGAAFAAGVAGFCLRAPHRVAGRHWKSLTAMLHAAAGAAPDGRHPRLLVWTPGLSPAQLEDLAQGRFDGAFCSLPWWDFRSSWLSEEIGRLRRFGRVLAATSLTAAVQDALTARRALWSAAALCDGILVPAGFETGGRQGGDLADAAPSLSAESGPCRAAGYDITDELLQANTWLEARGSEPALSVRQLTGSHAPLTALLRLPLADADRGSDALPGQDVLAVVINPSAREPGSLGADRILGSSPDPAARLEPSPGSPAGARDGAAMDALDALAVISLAAGDIRLYRAVPVPARPPVTRAARQGEAISASGLGSVVAALEAPRIVIEQVAPCCDAGRFAVRRVVGERVEVSADIWMDGHAQLAACVLWRAPGEQDWHEAPMRHVVNDRWRGAFPLAALGRHEFTVEAWHDTFASWLDEIAKKLAAGVDITLEIEEGARLVADALLPPGGEPPPPDGALAGIVDALAASAGDDAHRLEILLAAATAAAMRAAMQHPSGRPFITRHPVPMPVEAERLATRFASWYELFPRSQSGSARRHGTFDDVIARLPAIRAMGFDVLYFPPIHPIGRTHRKGRNNSLRCEPGDPGSPYAIGAEEGGHDALHPELGTFEDFHRLRDAAAAAGLELALDFAVQCSLDHPWLKAHPEWFARRPDGSLRYAENPPKKYEDIVNPDFYAPAPAATALWQALRDVVMFWLEQGVRIFRVDNPHTKPLPFWEWMIEDVRAHYPDAIFLSEAFTRPKMMARLAKVGFSQSYTYFTWRNTKAELMEYLTELTQGPLREYFRPHFFVNTPDINPPFLHEGGRPAFLIRAALAALLSGLWGMYSGFELCESEPLVVDGKVREEYLDSEKYQLRPRNWQQPGNIVAEITRLNLLRLQHPALQSHLGLRFYHAGNDAILYFARFVPGEETLFGDDVLLVAINLDPRHAQEASIEIPLWEWGLPDQAGVSVQDLMSGHHFKLNGKQQHIRLDPAHVPFALWQVTPIGGARRAAAAPAEGGGAGA</sequence>
<evidence type="ECO:0000313" key="10">
    <source>
        <dbReference type="Proteomes" id="UP000177515"/>
    </source>
</evidence>
<comment type="subunit">
    <text evidence="1 6">Homodimer.</text>
</comment>
<evidence type="ECO:0000256" key="2">
    <source>
        <dbReference type="ARBA" id="ARBA00022676"/>
    </source>
</evidence>
<dbReference type="SUPFAM" id="SSF51011">
    <property type="entry name" value="Glycosyl hydrolase domain"/>
    <property type="match status" value="1"/>
</dbReference>
<dbReference type="PANTHER" id="PTHR47786:SF2">
    <property type="entry name" value="GLYCOSYL HYDROLASE FAMILY 13 CATALYTIC DOMAIN-CONTAINING PROTEIN"/>
    <property type="match status" value="1"/>
</dbReference>
<dbReference type="Proteomes" id="UP000177515">
    <property type="component" value="Chromosome 2"/>
</dbReference>
<dbReference type="RefSeq" id="WP_071072491.1">
    <property type="nucleotide sequence ID" value="NZ_CP017755.1"/>
</dbReference>
<feature type="site" description="Transition state stabilizer" evidence="6">
    <location>
        <position position="916"/>
    </location>
</feature>
<proteinExistence type="inferred from homology"/>
<keyword evidence="10" id="KW-1185">Reference proteome</keyword>
<feature type="binding site" evidence="6">
    <location>
        <position position="756"/>
    </location>
    <ligand>
        <name>alpha-maltose 1-phosphate</name>
        <dbReference type="ChEBI" id="CHEBI:63576"/>
    </ligand>
</feature>
<dbReference type="EC" id="2.4.99.16" evidence="6"/>
<dbReference type="InterPro" id="IPR017853">
    <property type="entry name" value="GH"/>
</dbReference>
<protein>
    <recommendedName>
        <fullName evidence="6">Alpha-1,4-glucan:maltose-1-phosphate maltosyltransferase</fullName>
        <shortName evidence="6">GMPMT</shortName>
        <ecNumber evidence="6">2.4.99.16</ecNumber>
    </recommendedName>
    <alternativeName>
        <fullName evidence="6">(1-&gt;4)-alpha-D-glucan:maltose-1-phosphate alpha-D-maltosyltransferase</fullName>
    </alternativeName>
</protein>
<organism evidence="9 10">
    <name type="scientific">Cupriavidus malaysiensis</name>
    <dbReference type="NCBI Taxonomy" id="367825"/>
    <lineage>
        <taxon>Bacteria</taxon>
        <taxon>Pseudomonadati</taxon>
        <taxon>Pseudomonadota</taxon>
        <taxon>Betaproteobacteria</taxon>
        <taxon>Burkholderiales</taxon>
        <taxon>Burkholderiaceae</taxon>
        <taxon>Cupriavidus</taxon>
    </lineage>
</organism>
<dbReference type="GO" id="GO:0016798">
    <property type="term" value="F:hydrolase activity, acting on glycosyl bonds"/>
    <property type="evidence" value="ECO:0007669"/>
    <property type="project" value="UniProtKB-KW"/>
</dbReference>
<dbReference type="InterPro" id="IPR021828">
    <property type="entry name" value="GlgE_dom_N/S"/>
</dbReference>
<dbReference type="Gene3D" id="2.60.40.1180">
    <property type="entry name" value="Golgi alpha-mannosidase II"/>
    <property type="match status" value="1"/>
</dbReference>
<feature type="region of interest" description="Disordered" evidence="7">
    <location>
        <begin position="358"/>
        <end position="387"/>
    </location>
</feature>
<keyword evidence="4 6" id="KW-0119">Carbohydrate metabolism</keyword>
<evidence type="ECO:0000256" key="5">
    <source>
        <dbReference type="ARBA" id="ARBA00048735"/>
    </source>
</evidence>
<feature type="binding site" evidence="6">
    <location>
        <position position="696"/>
    </location>
    <ligand>
        <name>alpha-maltose 1-phosphate</name>
        <dbReference type="ChEBI" id="CHEBI:63576"/>
    </ligand>
</feature>
<reference evidence="9 10" key="1">
    <citation type="submission" date="2016-10" db="EMBL/GenBank/DDBJ databases">
        <title>Complete genome sequences of three Cupriavidus strains isolated from various Malaysian environments.</title>
        <authorList>
            <person name="Abdullah A.A.-A."/>
            <person name="Shafie N.A.H."/>
            <person name="Lau N.S."/>
        </authorList>
    </citation>
    <scope>NUCLEOTIDE SEQUENCE [LARGE SCALE GENOMIC DNA]</scope>
    <source>
        <strain evidence="9 10">USMAA1020</strain>
    </source>
</reference>
<evidence type="ECO:0000256" key="6">
    <source>
        <dbReference type="HAMAP-Rule" id="MF_02124"/>
    </source>
</evidence>
<evidence type="ECO:0000259" key="8">
    <source>
        <dbReference type="SMART" id="SM00642"/>
    </source>
</evidence>
<dbReference type="PANTHER" id="PTHR47786">
    <property type="entry name" value="ALPHA-1,4-GLUCAN:MALTOSE-1-PHOSPHATE MALTOSYLTRANSFERASE"/>
    <property type="match status" value="1"/>
</dbReference>
<evidence type="ECO:0000256" key="4">
    <source>
        <dbReference type="ARBA" id="ARBA00023277"/>
    </source>
</evidence>
<dbReference type="HAMAP" id="MF_02124">
    <property type="entry name" value="GlgE"/>
    <property type="match status" value="1"/>
</dbReference>
<dbReference type="InterPro" id="IPR026585">
    <property type="entry name" value="GlgE"/>
</dbReference>
<feature type="active site" description="Nucleophile" evidence="6">
    <location>
        <position position="829"/>
    </location>
</feature>
<dbReference type="InterPro" id="IPR006047">
    <property type="entry name" value="GH13_cat_dom"/>
</dbReference>
<dbReference type="Pfam" id="PF21702">
    <property type="entry name" value="GLGE_C"/>
    <property type="match status" value="1"/>
</dbReference>
<comment type="similarity">
    <text evidence="6">Belongs to the glycosyl hydrolase 13 family. GlgE subfamily.</text>
</comment>
<dbReference type="Gene3D" id="2.60.40.10">
    <property type="entry name" value="Immunoglobulins"/>
    <property type="match status" value="1"/>
</dbReference>
<dbReference type="Gene3D" id="1.20.58.80">
    <property type="entry name" value="Phosphotransferase system, lactose/cellobiose-type IIA subunit"/>
    <property type="match status" value="1"/>
</dbReference>
<evidence type="ECO:0000313" key="9">
    <source>
        <dbReference type="EMBL" id="AOZ09964.1"/>
    </source>
</evidence>
<dbReference type="InterPro" id="IPR049171">
    <property type="entry name" value="GLGE_C"/>
</dbReference>
<feature type="active site" description="Proton donor" evidence="6">
    <location>
        <position position="858"/>
    </location>
</feature>
<accession>A0ABN4TZ21</accession>
<dbReference type="SMART" id="SM00642">
    <property type="entry name" value="Aamy"/>
    <property type="match status" value="1"/>
</dbReference>
<dbReference type="CDD" id="cd11344">
    <property type="entry name" value="AmyAc_GlgE_like"/>
    <property type="match status" value="1"/>
</dbReference>
<comment type="function">
    <text evidence="6">Maltosyltransferase that uses maltose 1-phosphate (M1P) as the sugar donor to elongate linear or branched alpha-(1-&gt;4)-glucans. Is involved in a branched alpha-glucan biosynthetic pathway from trehalose, together with TreS, Mak and GlgB.</text>
</comment>
<dbReference type="Pfam" id="PF11896">
    <property type="entry name" value="GlgE_dom_N_S"/>
    <property type="match status" value="1"/>
</dbReference>